<gene>
    <name evidence="3" type="ORF">AAIK43_18405</name>
</gene>
<dbReference type="CDD" id="cd07012">
    <property type="entry name" value="PBP2_Bug_TTT"/>
    <property type="match status" value="1"/>
</dbReference>
<dbReference type="Pfam" id="PF03401">
    <property type="entry name" value="TctC"/>
    <property type="match status" value="1"/>
</dbReference>
<name>A0ABZ3FUD2_ACHDE</name>
<dbReference type="PIRSF" id="PIRSF017082">
    <property type="entry name" value="YflP"/>
    <property type="match status" value="1"/>
</dbReference>
<dbReference type="PANTHER" id="PTHR42928:SF5">
    <property type="entry name" value="BLR1237 PROTEIN"/>
    <property type="match status" value="1"/>
</dbReference>
<evidence type="ECO:0000256" key="1">
    <source>
        <dbReference type="ARBA" id="ARBA00006987"/>
    </source>
</evidence>
<dbReference type="InterPro" id="IPR005064">
    <property type="entry name" value="BUG"/>
</dbReference>
<organism evidence="3 4">
    <name type="scientific">Achromobacter denitrificans</name>
    <name type="common">Alcaligenes denitrificans</name>
    <dbReference type="NCBI Taxonomy" id="32002"/>
    <lineage>
        <taxon>Bacteria</taxon>
        <taxon>Pseudomonadati</taxon>
        <taxon>Pseudomonadota</taxon>
        <taxon>Betaproteobacteria</taxon>
        <taxon>Burkholderiales</taxon>
        <taxon>Alcaligenaceae</taxon>
        <taxon>Achromobacter</taxon>
    </lineage>
</organism>
<dbReference type="Proteomes" id="UP001446337">
    <property type="component" value="Chromosome"/>
</dbReference>
<keyword evidence="2" id="KW-0732">Signal</keyword>
<sequence>MKARAIKLFTGAVIAAAFTTATLAADWPKRPIRLVVPYAPGGTVDTVARLLGDKLGTQLGQAIIIENRPGAGGNIGTEAVTRANPDGYTLLMAGNPTHALNPHLYKELTFDPLTDLTPIALLSLAPNLLVVNPSIGVNNVAQLVELARNEPGVVTYSSSGRGTTGHLVGEMLKNKADIEISHIPYRGQADAILGVIRGDVSFAAVTIPGTLAHVNDGKLKAIAITSSERSNLAKDIPTVAESGYAGFEALAWYNLSAPPDVKPEIIKKIVGALEAVMQSPDINARFTTLGLEPRLITGEAYTSFLKSESEKWGTIIKQADVGGQ</sequence>
<protein>
    <submittedName>
        <fullName evidence="3">Tripartite tricarboxylate transporter substrate binding protein</fullName>
    </submittedName>
</protein>
<dbReference type="InterPro" id="IPR042100">
    <property type="entry name" value="Bug_dom1"/>
</dbReference>
<dbReference type="Gene3D" id="3.40.190.10">
    <property type="entry name" value="Periplasmic binding protein-like II"/>
    <property type="match status" value="1"/>
</dbReference>
<dbReference type="EMBL" id="CP154792">
    <property type="protein sequence ID" value="XAN13383.1"/>
    <property type="molecule type" value="Genomic_DNA"/>
</dbReference>
<dbReference type="RefSeq" id="WP_252978698.1">
    <property type="nucleotide sequence ID" value="NZ_CP154792.1"/>
</dbReference>
<keyword evidence="4" id="KW-1185">Reference proteome</keyword>
<feature type="signal peptide" evidence="2">
    <location>
        <begin position="1"/>
        <end position="24"/>
    </location>
</feature>
<reference evidence="3 4" key="1">
    <citation type="submission" date="2024-05" db="EMBL/GenBank/DDBJ databases">
        <title>Achromobacter denitrificans. BP1, complete genome.</title>
        <authorList>
            <person name="Zhang B."/>
        </authorList>
    </citation>
    <scope>NUCLEOTIDE SEQUENCE [LARGE SCALE GENOMIC DNA]</scope>
    <source>
        <strain evidence="3 4">BP1</strain>
    </source>
</reference>
<proteinExistence type="inferred from homology"/>
<evidence type="ECO:0000313" key="4">
    <source>
        <dbReference type="Proteomes" id="UP001446337"/>
    </source>
</evidence>
<feature type="chain" id="PRO_5045428312" evidence="2">
    <location>
        <begin position="25"/>
        <end position="324"/>
    </location>
</feature>
<evidence type="ECO:0000256" key="2">
    <source>
        <dbReference type="SAM" id="SignalP"/>
    </source>
</evidence>
<dbReference type="Gene3D" id="3.40.190.150">
    <property type="entry name" value="Bordetella uptake gene, domain 1"/>
    <property type="match status" value="1"/>
</dbReference>
<accession>A0ABZ3FUD2</accession>
<dbReference type="PANTHER" id="PTHR42928">
    <property type="entry name" value="TRICARBOXYLATE-BINDING PROTEIN"/>
    <property type="match status" value="1"/>
</dbReference>
<comment type="similarity">
    <text evidence="1">Belongs to the UPF0065 (bug) family.</text>
</comment>
<dbReference type="SUPFAM" id="SSF53850">
    <property type="entry name" value="Periplasmic binding protein-like II"/>
    <property type="match status" value="1"/>
</dbReference>
<evidence type="ECO:0000313" key="3">
    <source>
        <dbReference type="EMBL" id="XAN13383.1"/>
    </source>
</evidence>